<evidence type="ECO:0000256" key="2">
    <source>
        <dbReference type="SAM" id="Phobius"/>
    </source>
</evidence>
<feature type="transmembrane region" description="Helical" evidence="2">
    <location>
        <begin position="28"/>
        <end position="49"/>
    </location>
</feature>
<proteinExistence type="predicted"/>
<gene>
    <name evidence="3" type="ORF">JIN84_00545</name>
</gene>
<reference evidence="3" key="1">
    <citation type="submission" date="2021-01" db="EMBL/GenBank/DDBJ databases">
        <title>Modified the classification status of verrucomicrobia.</title>
        <authorList>
            <person name="Feng X."/>
        </authorList>
    </citation>
    <scope>NUCLEOTIDE SEQUENCE</scope>
    <source>
        <strain evidence="3">JCM 18052</strain>
    </source>
</reference>
<feature type="region of interest" description="Disordered" evidence="1">
    <location>
        <begin position="114"/>
        <end position="140"/>
    </location>
</feature>
<keyword evidence="4" id="KW-1185">Reference proteome</keyword>
<keyword evidence="2" id="KW-0472">Membrane</keyword>
<evidence type="ECO:0000313" key="3">
    <source>
        <dbReference type="EMBL" id="MBK1814095.1"/>
    </source>
</evidence>
<name>A0A934R221_9BACT</name>
<dbReference type="EMBL" id="JAENIK010000001">
    <property type="protein sequence ID" value="MBK1814095.1"/>
    <property type="molecule type" value="Genomic_DNA"/>
</dbReference>
<organism evidence="3 4">
    <name type="scientific">Luteolibacter yonseiensis</name>
    <dbReference type="NCBI Taxonomy" id="1144680"/>
    <lineage>
        <taxon>Bacteria</taxon>
        <taxon>Pseudomonadati</taxon>
        <taxon>Verrucomicrobiota</taxon>
        <taxon>Verrucomicrobiia</taxon>
        <taxon>Verrucomicrobiales</taxon>
        <taxon>Verrucomicrobiaceae</taxon>
        <taxon>Luteolibacter</taxon>
    </lineage>
</organism>
<evidence type="ECO:0000313" key="4">
    <source>
        <dbReference type="Proteomes" id="UP000600139"/>
    </source>
</evidence>
<dbReference type="Proteomes" id="UP000600139">
    <property type="component" value="Unassembled WGS sequence"/>
</dbReference>
<feature type="compositionally biased region" description="Gly residues" evidence="1">
    <location>
        <begin position="123"/>
        <end position="140"/>
    </location>
</feature>
<evidence type="ECO:0000256" key="1">
    <source>
        <dbReference type="SAM" id="MobiDB-lite"/>
    </source>
</evidence>
<dbReference type="AlphaFoldDB" id="A0A934R221"/>
<keyword evidence="2" id="KW-0812">Transmembrane</keyword>
<keyword evidence="2" id="KW-1133">Transmembrane helix</keyword>
<comment type="caution">
    <text evidence="3">The sequence shown here is derived from an EMBL/GenBank/DDBJ whole genome shotgun (WGS) entry which is preliminary data.</text>
</comment>
<dbReference type="RefSeq" id="WP_200349058.1">
    <property type="nucleotide sequence ID" value="NZ_BAABHZ010000005.1"/>
</dbReference>
<protein>
    <submittedName>
        <fullName evidence="3">Uncharacterized protein</fullName>
    </submittedName>
</protein>
<sequence>MQQPIPHHATQSTTPVPRNNLWARMGGGSLMIAVIFHGVLLVFGALWVFKIINPPDEKVDFMPRGGDAGSRAAEVQVQQKKRAQITPVNQVKRVFAQNAESSYSIPDPGDDFGPMSSLSSLSSGGGGGAGGLGGPGAGKGFGQGKGGAGGLGNGLHSNIKLFGMDLKVESIGLVLDVSGSMTPRLKRVVDEANRVAEGSPVILHVGCGLGAGKNQTGRIEPVRGPRDDFKRFWYFNQHRDRETRPKKQDDMDISGPPPVPEVYDVLVNRPQTYYHDHGRGAMTADALLCSELRKVEAVYWFADFQDEILPETAEEILKELKRKKQKLYIHAAVKGKYYEAARDMIAVPSGGGEVKPIGL</sequence>
<accession>A0A934R221</accession>